<keyword evidence="4" id="KW-0862">Zinc</keyword>
<comment type="similarity">
    <text evidence="2">Belongs to the zinc-containing alcohol dehydrogenase family.</text>
</comment>
<dbReference type="InterPro" id="IPR036291">
    <property type="entry name" value="NAD(P)-bd_dom_sf"/>
</dbReference>
<evidence type="ECO:0000313" key="8">
    <source>
        <dbReference type="Proteomes" id="UP000078200"/>
    </source>
</evidence>
<dbReference type="STRING" id="7395.A0A1A9VGV7"/>
<comment type="cofactor">
    <cofactor evidence="1">
        <name>Zn(2+)</name>
        <dbReference type="ChEBI" id="CHEBI:29105"/>
    </cofactor>
</comment>
<evidence type="ECO:0000256" key="3">
    <source>
        <dbReference type="ARBA" id="ARBA00022723"/>
    </source>
</evidence>
<keyword evidence="6" id="KW-0732">Signal</keyword>
<feature type="signal peptide" evidence="6">
    <location>
        <begin position="1"/>
        <end position="19"/>
    </location>
</feature>
<protein>
    <submittedName>
        <fullName evidence="7">Uncharacterized protein</fullName>
    </submittedName>
</protein>
<evidence type="ECO:0000256" key="6">
    <source>
        <dbReference type="SAM" id="SignalP"/>
    </source>
</evidence>
<evidence type="ECO:0000256" key="4">
    <source>
        <dbReference type="ARBA" id="ARBA00022833"/>
    </source>
</evidence>
<dbReference type="SUPFAM" id="SSF50129">
    <property type="entry name" value="GroES-like"/>
    <property type="match status" value="1"/>
</dbReference>
<name>A0A1A9VGV7_GLOAU</name>
<reference evidence="7" key="1">
    <citation type="submission" date="2020-05" db="UniProtKB">
        <authorList>
            <consortium name="EnsemblMetazoa"/>
        </authorList>
    </citation>
    <scope>IDENTIFICATION</scope>
    <source>
        <strain evidence="7">TTRI</strain>
    </source>
</reference>
<dbReference type="GO" id="GO:0006062">
    <property type="term" value="P:sorbitol catabolic process"/>
    <property type="evidence" value="ECO:0007669"/>
    <property type="project" value="TreeGrafter"/>
</dbReference>
<dbReference type="Gene3D" id="3.90.180.10">
    <property type="entry name" value="Medium-chain alcohol dehydrogenases, catalytic domain"/>
    <property type="match status" value="3"/>
</dbReference>
<sequence>MIFQRKYLGKLFLLEVVLAVDCADICGADVHFWQEGRIASNVVMEPAVLGHEASGVCVDAVALICVDGLLQRYIQQDADMCYKLSDHLTMEEGALCALLAVGVAAVRRVKVGSNSKVLIVGSGPIGLATSIILLESMKCIPDKVIDCHGSQESFKLAIRSTAWGGTCCLVGMASGDFANFPFMDDMMREIKITSNFHHCNDYRTAIGVASQGKYDLLKMITHHFTMESASCAFDKAYK</sequence>
<evidence type="ECO:0000256" key="5">
    <source>
        <dbReference type="ARBA" id="ARBA00023002"/>
    </source>
</evidence>
<accession>A0A1A9VGV7</accession>
<dbReference type="EnsemblMetazoa" id="GAUT036798-RA">
    <property type="protein sequence ID" value="GAUT036798-PA"/>
    <property type="gene ID" value="GAUT036798"/>
</dbReference>
<evidence type="ECO:0000256" key="2">
    <source>
        <dbReference type="ARBA" id="ARBA00008072"/>
    </source>
</evidence>
<dbReference type="GO" id="GO:0046872">
    <property type="term" value="F:metal ion binding"/>
    <property type="evidence" value="ECO:0007669"/>
    <property type="project" value="UniProtKB-KW"/>
</dbReference>
<keyword evidence="3" id="KW-0479">Metal-binding</keyword>
<keyword evidence="5" id="KW-0560">Oxidoreductase</keyword>
<dbReference type="Proteomes" id="UP000078200">
    <property type="component" value="Unassembled WGS sequence"/>
</dbReference>
<proteinExistence type="inferred from homology"/>
<dbReference type="PANTHER" id="PTHR43161">
    <property type="entry name" value="SORBITOL DEHYDROGENASE"/>
    <property type="match status" value="1"/>
</dbReference>
<dbReference type="AlphaFoldDB" id="A0A1A9VGV7"/>
<dbReference type="PANTHER" id="PTHR43161:SF9">
    <property type="entry name" value="SORBITOL DEHYDROGENASE"/>
    <property type="match status" value="1"/>
</dbReference>
<dbReference type="InterPro" id="IPR011032">
    <property type="entry name" value="GroES-like_sf"/>
</dbReference>
<dbReference type="SUPFAM" id="SSF51735">
    <property type="entry name" value="NAD(P)-binding Rossmann-fold domains"/>
    <property type="match status" value="1"/>
</dbReference>
<dbReference type="VEuPathDB" id="VectorBase:GAUT036798"/>
<evidence type="ECO:0000256" key="1">
    <source>
        <dbReference type="ARBA" id="ARBA00001947"/>
    </source>
</evidence>
<dbReference type="GO" id="GO:0003939">
    <property type="term" value="F:L-iditol 2-dehydrogenase (NAD+) activity"/>
    <property type="evidence" value="ECO:0007669"/>
    <property type="project" value="TreeGrafter"/>
</dbReference>
<evidence type="ECO:0000313" key="7">
    <source>
        <dbReference type="EnsemblMetazoa" id="GAUT036798-PA"/>
    </source>
</evidence>
<organism evidence="7 8">
    <name type="scientific">Glossina austeni</name>
    <name type="common">Savannah tsetse fly</name>
    <dbReference type="NCBI Taxonomy" id="7395"/>
    <lineage>
        <taxon>Eukaryota</taxon>
        <taxon>Metazoa</taxon>
        <taxon>Ecdysozoa</taxon>
        <taxon>Arthropoda</taxon>
        <taxon>Hexapoda</taxon>
        <taxon>Insecta</taxon>
        <taxon>Pterygota</taxon>
        <taxon>Neoptera</taxon>
        <taxon>Endopterygota</taxon>
        <taxon>Diptera</taxon>
        <taxon>Brachycera</taxon>
        <taxon>Muscomorpha</taxon>
        <taxon>Hippoboscoidea</taxon>
        <taxon>Glossinidae</taxon>
        <taxon>Glossina</taxon>
    </lineage>
</organism>
<feature type="chain" id="PRO_5008399381" evidence="6">
    <location>
        <begin position="20"/>
        <end position="238"/>
    </location>
</feature>
<dbReference type="Gene3D" id="3.40.50.720">
    <property type="entry name" value="NAD(P)-binding Rossmann-like Domain"/>
    <property type="match status" value="2"/>
</dbReference>
<keyword evidence="8" id="KW-1185">Reference proteome</keyword>